<evidence type="ECO:0000256" key="1">
    <source>
        <dbReference type="ARBA" id="ARBA00001933"/>
    </source>
</evidence>
<dbReference type="InterPro" id="IPR050103">
    <property type="entry name" value="Class-III_PLP-dep_AT"/>
</dbReference>
<dbReference type="AlphaFoldDB" id="A0A7V4ED41"/>
<dbReference type="EMBL" id="DTAR01000037">
    <property type="protein sequence ID" value="HGM97505.1"/>
    <property type="molecule type" value="Genomic_DNA"/>
</dbReference>
<comment type="pathway">
    <text evidence="2">Amino-acid biosynthesis; L-proline biosynthesis; L-glutamate 5-semialdehyde from L-ornithine: step 1/1.</text>
</comment>
<dbReference type="PROSITE" id="PS00600">
    <property type="entry name" value="AA_TRANSFER_CLASS_3"/>
    <property type="match status" value="1"/>
</dbReference>
<dbReference type="GO" id="GO:0004587">
    <property type="term" value="F:ornithine aminotransferase activity"/>
    <property type="evidence" value="ECO:0007669"/>
    <property type="project" value="UniProtKB-EC"/>
</dbReference>
<dbReference type="InterPro" id="IPR015421">
    <property type="entry name" value="PyrdxlP-dep_Trfase_major"/>
</dbReference>
<evidence type="ECO:0000256" key="5">
    <source>
        <dbReference type="ARBA" id="ARBA00022679"/>
    </source>
</evidence>
<dbReference type="PANTHER" id="PTHR11986:SF18">
    <property type="entry name" value="ORNITHINE AMINOTRANSFERASE, MITOCHONDRIAL"/>
    <property type="match status" value="1"/>
</dbReference>
<keyword evidence="4 9" id="KW-0032">Aminotransferase</keyword>
<dbReference type="Pfam" id="PF00202">
    <property type="entry name" value="Aminotran_3"/>
    <property type="match status" value="1"/>
</dbReference>
<keyword evidence="6 8" id="KW-0663">Pyridoxal phosphate</keyword>
<gene>
    <name evidence="9" type="primary">rocD</name>
    <name evidence="9" type="ORF">ENT96_00435</name>
</gene>
<evidence type="ECO:0000256" key="4">
    <source>
        <dbReference type="ARBA" id="ARBA00022576"/>
    </source>
</evidence>
<dbReference type="InterPro" id="IPR005814">
    <property type="entry name" value="Aminotrans_3"/>
</dbReference>
<dbReference type="UniPathway" id="UPA00098">
    <property type="reaction ID" value="UER00358"/>
</dbReference>
<comment type="caution">
    <text evidence="9">The sequence shown here is derived from an EMBL/GenBank/DDBJ whole genome shotgun (WGS) entry which is preliminary data.</text>
</comment>
<keyword evidence="5 9" id="KW-0808">Transferase</keyword>
<dbReference type="GO" id="GO:0042802">
    <property type="term" value="F:identical protein binding"/>
    <property type="evidence" value="ECO:0007669"/>
    <property type="project" value="TreeGrafter"/>
</dbReference>
<dbReference type="InterPro" id="IPR015422">
    <property type="entry name" value="PyrdxlP-dep_Trfase_small"/>
</dbReference>
<dbReference type="PIRSF" id="PIRSF000521">
    <property type="entry name" value="Transaminase_4ab_Lys_Orn"/>
    <property type="match status" value="1"/>
</dbReference>
<comment type="similarity">
    <text evidence="8">Belongs to the class-III pyridoxal-phosphate-dependent aminotransferase family.</text>
</comment>
<name>A0A7V4ED41_UNCW3</name>
<dbReference type="GO" id="GO:0055129">
    <property type="term" value="P:L-proline biosynthetic process"/>
    <property type="evidence" value="ECO:0007669"/>
    <property type="project" value="UniProtKB-UniPathway"/>
</dbReference>
<dbReference type="GO" id="GO:0030170">
    <property type="term" value="F:pyridoxal phosphate binding"/>
    <property type="evidence" value="ECO:0007669"/>
    <property type="project" value="InterPro"/>
</dbReference>
<reference evidence="9" key="1">
    <citation type="journal article" date="2020" name="mSystems">
        <title>Genome- and Community-Level Interaction Insights into Carbon Utilization and Element Cycling Functions of Hydrothermarchaeota in Hydrothermal Sediment.</title>
        <authorList>
            <person name="Zhou Z."/>
            <person name="Liu Y."/>
            <person name="Xu W."/>
            <person name="Pan J."/>
            <person name="Luo Z.H."/>
            <person name="Li M."/>
        </authorList>
    </citation>
    <scope>NUCLEOTIDE SEQUENCE [LARGE SCALE GENOMIC DNA]</scope>
    <source>
        <strain evidence="9">SpSt-626</strain>
    </source>
</reference>
<dbReference type="NCBIfam" id="TIGR01885">
    <property type="entry name" value="Orn_aminotrans"/>
    <property type="match status" value="1"/>
</dbReference>
<dbReference type="FunFam" id="3.40.640.10:FF:000011">
    <property type="entry name" value="Ornithine aminotransferase"/>
    <property type="match status" value="1"/>
</dbReference>
<dbReference type="SUPFAM" id="SSF53383">
    <property type="entry name" value="PLP-dependent transferases"/>
    <property type="match status" value="1"/>
</dbReference>
<evidence type="ECO:0000256" key="6">
    <source>
        <dbReference type="ARBA" id="ARBA00022898"/>
    </source>
</evidence>
<dbReference type="InterPro" id="IPR015424">
    <property type="entry name" value="PyrdxlP-dep_Trfase"/>
</dbReference>
<dbReference type="EC" id="2.6.1.13" evidence="3"/>
<accession>A0A7V4ED41</accession>
<evidence type="ECO:0000256" key="7">
    <source>
        <dbReference type="ARBA" id="ARBA00030587"/>
    </source>
</evidence>
<evidence type="ECO:0000256" key="3">
    <source>
        <dbReference type="ARBA" id="ARBA00012924"/>
    </source>
</evidence>
<evidence type="ECO:0000256" key="8">
    <source>
        <dbReference type="RuleBase" id="RU003560"/>
    </source>
</evidence>
<evidence type="ECO:0000256" key="2">
    <source>
        <dbReference type="ARBA" id="ARBA00004998"/>
    </source>
</evidence>
<dbReference type="PANTHER" id="PTHR11986">
    <property type="entry name" value="AMINOTRANSFERASE CLASS III"/>
    <property type="match status" value="1"/>
</dbReference>
<comment type="cofactor">
    <cofactor evidence="1">
        <name>pyridoxal 5'-phosphate</name>
        <dbReference type="ChEBI" id="CHEBI:597326"/>
    </cofactor>
</comment>
<dbReference type="Gene3D" id="3.90.1150.10">
    <property type="entry name" value="Aspartate Aminotransferase, domain 1"/>
    <property type="match status" value="1"/>
</dbReference>
<sequence length="410" mass="45824">MERGIEGILKNLSQEEIIKITEKYGAHNYKPLKVVITKGKGAYVWDKEGNKYLDCIGCYSAVSHGHLNKNIINSAIKQMKKLTLTGRPVYTEELAIFFKVLSEYTKMDMVLPMNTGAEAVETAIKAARRWGYFKKKVEEDKAEIIACEKNFHGRTVTIVGFSTEEGYRKGFGPFTPGFKIIPYADPDALKKAITKNTVAFLVEPIQAEGGVIIPYDGYLKDIRKICDEENILLIFDEIQTGFGRTGKRFAWEWENAKPDLITLGKALGGGIFPVSAVAGKKEVMEVFDPGSHGSTFGGNPLGVRIAIEAILEMERLKLHENSRKMGEKLLKGLKEIKSDIIKEVRGKGLLIGVEIKEEAGEGMKYAEMLLKEGIITKDTHKYTLRITPPLIIGEKEVDLILKAFKKVFEK</sequence>
<protein>
    <recommendedName>
        <fullName evidence="3">ornithine aminotransferase</fullName>
        <ecNumber evidence="3">2.6.1.13</ecNumber>
    </recommendedName>
    <alternativeName>
        <fullName evidence="7">Ornithine--oxo-acid aminotransferase</fullName>
    </alternativeName>
</protein>
<dbReference type="InterPro" id="IPR010164">
    <property type="entry name" value="Orn_aminotrans"/>
</dbReference>
<dbReference type="InterPro" id="IPR049704">
    <property type="entry name" value="Aminotrans_3_PPA_site"/>
</dbReference>
<evidence type="ECO:0000313" key="9">
    <source>
        <dbReference type="EMBL" id="HGM97505.1"/>
    </source>
</evidence>
<dbReference type="Gene3D" id="3.40.640.10">
    <property type="entry name" value="Type I PLP-dependent aspartate aminotransferase-like (Major domain)"/>
    <property type="match status" value="1"/>
</dbReference>
<organism evidence="9">
    <name type="scientific">candidate division WOR-3 bacterium</name>
    <dbReference type="NCBI Taxonomy" id="2052148"/>
    <lineage>
        <taxon>Bacteria</taxon>
        <taxon>Bacteria division WOR-3</taxon>
    </lineage>
</organism>
<dbReference type="CDD" id="cd00610">
    <property type="entry name" value="OAT_like"/>
    <property type="match status" value="1"/>
</dbReference>
<proteinExistence type="inferred from homology"/>